<dbReference type="Gene3D" id="3.40.640.10">
    <property type="entry name" value="Type I PLP-dependent aspartate aminotransferase-like (Major domain)"/>
    <property type="match status" value="1"/>
</dbReference>
<feature type="non-terminal residue" evidence="4">
    <location>
        <position position="179"/>
    </location>
</feature>
<protein>
    <submittedName>
        <fullName evidence="4">Ethanolamine-phosphate phospho-lyase-like</fullName>
    </submittedName>
</protein>
<evidence type="ECO:0000256" key="1">
    <source>
        <dbReference type="ARBA" id="ARBA00008954"/>
    </source>
</evidence>
<reference evidence="4" key="1">
    <citation type="submission" date="2025-08" db="UniProtKB">
        <authorList>
            <consortium name="RefSeq"/>
        </authorList>
    </citation>
    <scope>IDENTIFICATION</scope>
</reference>
<dbReference type="PANTHER" id="PTHR45688">
    <property type="match status" value="1"/>
</dbReference>
<proteinExistence type="inferred from homology"/>
<dbReference type="PROSITE" id="PS00600">
    <property type="entry name" value="AA_TRANSFER_CLASS_3"/>
    <property type="match status" value="1"/>
</dbReference>
<dbReference type="SUPFAM" id="SSF53383">
    <property type="entry name" value="PLP-dependent transferases"/>
    <property type="match status" value="1"/>
</dbReference>
<organism evidence="3 4">
    <name type="scientific">Priapulus caudatus</name>
    <name type="common">Priapulid worm</name>
    <dbReference type="NCBI Taxonomy" id="37621"/>
    <lineage>
        <taxon>Eukaryota</taxon>
        <taxon>Metazoa</taxon>
        <taxon>Ecdysozoa</taxon>
        <taxon>Scalidophora</taxon>
        <taxon>Priapulida</taxon>
        <taxon>Priapulimorpha</taxon>
        <taxon>Priapulimorphida</taxon>
        <taxon>Priapulidae</taxon>
        <taxon>Priapulus</taxon>
    </lineage>
</organism>
<dbReference type="PANTHER" id="PTHR45688:SF13">
    <property type="entry name" value="ALANINE--GLYOXYLATE AMINOTRANSFERASE 2-LIKE"/>
    <property type="match status" value="1"/>
</dbReference>
<feature type="region of interest" description="Disordered" evidence="2">
    <location>
        <begin position="1"/>
        <end position="24"/>
    </location>
</feature>
<dbReference type="InterPro" id="IPR015424">
    <property type="entry name" value="PyrdxlP-dep_Trfase"/>
</dbReference>
<dbReference type="GeneID" id="106820547"/>
<name>A0ABM1F7X0_PRICU</name>
<dbReference type="InterPro" id="IPR049704">
    <property type="entry name" value="Aminotrans_3_PPA_site"/>
</dbReference>
<accession>A0ABM1F7X0</accession>
<gene>
    <name evidence="4" type="primary">LOC106820547</name>
</gene>
<dbReference type="Pfam" id="PF00202">
    <property type="entry name" value="Aminotran_3"/>
    <property type="match status" value="1"/>
</dbReference>
<dbReference type="Proteomes" id="UP000695022">
    <property type="component" value="Unplaced"/>
</dbReference>
<dbReference type="RefSeq" id="XP_014680541.1">
    <property type="nucleotide sequence ID" value="XM_014825055.1"/>
</dbReference>
<sequence length="179" mass="18992">LGSLIDISPYKHDGKGGSGRPAHVHKARLPDTYRDPDSLENYAASVEQCLQQDAAAFICESISGCGGQVVLPAGYLTATYAHARKTGALCIADEVQVGFGRVGSHFWGFETQNVVPDIVTLGKPIGNGHPLAAVITTRDIADSFNNGMEYFNTFGGNPVSCEIGLAVLDVIEQNQLQSN</sequence>
<feature type="non-terminal residue" evidence="4">
    <location>
        <position position="1"/>
    </location>
</feature>
<keyword evidence="3" id="KW-1185">Reference proteome</keyword>
<comment type="similarity">
    <text evidence="1">Belongs to the class-III pyridoxal-phosphate-dependent aminotransferase family.</text>
</comment>
<dbReference type="InterPro" id="IPR015421">
    <property type="entry name" value="PyrdxlP-dep_Trfase_major"/>
</dbReference>
<evidence type="ECO:0000256" key="2">
    <source>
        <dbReference type="SAM" id="MobiDB-lite"/>
    </source>
</evidence>
<dbReference type="InterPro" id="IPR005814">
    <property type="entry name" value="Aminotrans_3"/>
</dbReference>
<evidence type="ECO:0000313" key="3">
    <source>
        <dbReference type="Proteomes" id="UP000695022"/>
    </source>
</evidence>
<evidence type="ECO:0000313" key="4">
    <source>
        <dbReference type="RefSeq" id="XP_014680541.1"/>
    </source>
</evidence>